<dbReference type="InterPro" id="IPR001810">
    <property type="entry name" value="F-box_dom"/>
</dbReference>
<accession>A0A2H3B7Z4</accession>
<protein>
    <recommendedName>
        <fullName evidence="1">F-box domain-containing protein</fullName>
    </recommendedName>
</protein>
<dbReference type="CDD" id="cd09917">
    <property type="entry name" value="F-box_SF"/>
    <property type="match status" value="1"/>
</dbReference>
<evidence type="ECO:0000313" key="3">
    <source>
        <dbReference type="Proteomes" id="UP000218334"/>
    </source>
</evidence>
<dbReference type="EMBL" id="KZ293448">
    <property type="protein sequence ID" value="PBK64984.1"/>
    <property type="molecule type" value="Genomic_DNA"/>
</dbReference>
<sequence>LSLSRVTFGHVLHSVMAPRRTRVGKLQGILSMPVEMWLEILSILSPQDVLQLALSSKDLRSILSRSSMAICKAAPRTVECPSPIS</sequence>
<dbReference type="Pfam" id="PF00646">
    <property type="entry name" value="F-box"/>
    <property type="match status" value="1"/>
</dbReference>
<dbReference type="SUPFAM" id="SSF81383">
    <property type="entry name" value="F-box domain"/>
    <property type="match status" value="1"/>
</dbReference>
<reference evidence="3" key="1">
    <citation type="journal article" date="2017" name="Nat. Ecol. Evol.">
        <title>Genome expansion and lineage-specific genetic innovations in the forest pathogenic fungi Armillaria.</title>
        <authorList>
            <person name="Sipos G."/>
            <person name="Prasanna A.N."/>
            <person name="Walter M.C."/>
            <person name="O'Connor E."/>
            <person name="Balint B."/>
            <person name="Krizsan K."/>
            <person name="Kiss B."/>
            <person name="Hess J."/>
            <person name="Varga T."/>
            <person name="Slot J."/>
            <person name="Riley R."/>
            <person name="Boka B."/>
            <person name="Rigling D."/>
            <person name="Barry K."/>
            <person name="Lee J."/>
            <person name="Mihaltcheva S."/>
            <person name="LaButti K."/>
            <person name="Lipzen A."/>
            <person name="Waldron R."/>
            <person name="Moloney N.M."/>
            <person name="Sperisen C."/>
            <person name="Kredics L."/>
            <person name="Vagvoelgyi C."/>
            <person name="Patrignani A."/>
            <person name="Fitzpatrick D."/>
            <person name="Nagy I."/>
            <person name="Doyle S."/>
            <person name="Anderson J.B."/>
            <person name="Grigoriev I.V."/>
            <person name="Gueldener U."/>
            <person name="Muensterkoetter M."/>
            <person name="Nagy L.G."/>
        </authorList>
    </citation>
    <scope>NUCLEOTIDE SEQUENCE [LARGE SCALE GENOMIC DNA]</scope>
    <source>
        <strain evidence="3">28-4</strain>
    </source>
</reference>
<dbReference type="Proteomes" id="UP000218334">
    <property type="component" value="Unassembled WGS sequence"/>
</dbReference>
<organism evidence="2 3">
    <name type="scientific">Armillaria solidipes</name>
    <dbReference type="NCBI Taxonomy" id="1076256"/>
    <lineage>
        <taxon>Eukaryota</taxon>
        <taxon>Fungi</taxon>
        <taxon>Dikarya</taxon>
        <taxon>Basidiomycota</taxon>
        <taxon>Agaricomycotina</taxon>
        <taxon>Agaricomycetes</taxon>
        <taxon>Agaricomycetidae</taxon>
        <taxon>Agaricales</taxon>
        <taxon>Marasmiineae</taxon>
        <taxon>Physalacriaceae</taxon>
        <taxon>Armillaria</taxon>
    </lineage>
</organism>
<proteinExistence type="predicted"/>
<dbReference type="PROSITE" id="PS50181">
    <property type="entry name" value="FBOX"/>
    <property type="match status" value="1"/>
</dbReference>
<dbReference type="InterPro" id="IPR036047">
    <property type="entry name" value="F-box-like_dom_sf"/>
</dbReference>
<feature type="non-terminal residue" evidence="2">
    <location>
        <position position="85"/>
    </location>
</feature>
<dbReference type="AlphaFoldDB" id="A0A2H3B7Z4"/>
<evidence type="ECO:0000259" key="1">
    <source>
        <dbReference type="PROSITE" id="PS50181"/>
    </source>
</evidence>
<name>A0A2H3B7Z4_9AGAR</name>
<dbReference type="Gene3D" id="1.20.1280.50">
    <property type="match status" value="1"/>
</dbReference>
<evidence type="ECO:0000313" key="2">
    <source>
        <dbReference type="EMBL" id="PBK64984.1"/>
    </source>
</evidence>
<gene>
    <name evidence="2" type="ORF">ARMSODRAFT_961568</name>
</gene>
<feature type="non-terminal residue" evidence="2">
    <location>
        <position position="1"/>
    </location>
</feature>
<keyword evidence="3" id="KW-1185">Reference proteome</keyword>
<feature type="domain" description="F-box" evidence="1">
    <location>
        <begin position="26"/>
        <end position="73"/>
    </location>
</feature>